<feature type="region of interest" description="Disordered" evidence="1">
    <location>
        <begin position="1"/>
        <end position="55"/>
    </location>
</feature>
<evidence type="ECO:0000256" key="1">
    <source>
        <dbReference type="SAM" id="MobiDB-lite"/>
    </source>
</evidence>
<dbReference type="EMBL" id="QVNQ01000002">
    <property type="protein sequence ID" value="RFS86441.1"/>
    <property type="molecule type" value="Genomic_DNA"/>
</dbReference>
<proteinExistence type="predicted"/>
<protein>
    <recommendedName>
        <fullName evidence="4">Prolyl 4-hydroxylase alpha subunit Fe(2+) 2OG dioxygenase domain-containing protein</fullName>
    </recommendedName>
</protein>
<organism evidence="2 3">
    <name type="scientific">Actinomadura spongiicola</name>
    <dbReference type="NCBI Taxonomy" id="2303421"/>
    <lineage>
        <taxon>Bacteria</taxon>
        <taxon>Bacillati</taxon>
        <taxon>Actinomycetota</taxon>
        <taxon>Actinomycetes</taxon>
        <taxon>Streptosporangiales</taxon>
        <taxon>Thermomonosporaceae</taxon>
        <taxon>Actinomadura</taxon>
    </lineage>
</organism>
<gene>
    <name evidence="2" type="ORF">D0T12_07585</name>
</gene>
<evidence type="ECO:0000313" key="2">
    <source>
        <dbReference type="EMBL" id="RFS86441.1"/>
    </source>
</evidence>
<sequence length="265" mass="28690">MGGCRSPSDRGRSTSPAARAPDAESGGRDPRRRSALVTNTQTSTTDDTVGPADTDVTSPAERLVLEMWRTPVYQADCSGAADHLPRLRKLVLAADEADRRAADSGRATVIRSSQTLLAWDHPSVDWLREQIGMAGDALARAVLGETADEIDDRDVHTEAWAVVCRPGEFPRPHTRHDSAWSGLLSIAADSDGDTDAGHLYLLDPRPAALDRATSAGAVRFSPVPGRMIAFPGWQAHWIKATAADSRLRIAIAWNITYHGHWSRTS</sequence>
<comment type="caution">
    <text evidence="2">The sequence shown here is derived from an EMBL/GenBank/DDBJ whole genome shotgun (WGS) entry which is preliminary data.</text>
</comment>
<accession>A0A372GM42</accession>
<reference evidence="2 3" key="1">
    <citation type="submission" date="2018-08" db="EMBL/GenBank/DDBJ databases">
        <title>Actinomadura spongicola sp. nov., isolated from marine sponge Leucetta chagosensis.</title>
        <authorList>
            <person name="Li L."/>
            <person name="Lin H.W."/>
        </authorList>
    </citation>
    <scope>NUCLEOTIDE SEQUENCE [LARGE SCALE GENOMIC DNA]</scope>
    <source>
        <strain evidence="2 3">LHW52907</strain>
    </source>
</reference>
<keyword evidence="3" id="KW-1185">Reference proteome</keyword>
<dbReference type="Proteomes" id="UP000262882">
    <property type="component" value="Unassembled WGS sequence"/>
</dbReference>
<name>A0A372GM42_9ACTN</name>
<evidence type="ECO:0000313" key="3">
    <source>
        <dbReference type="Proteomes" id="UP000262882"/>
    </source>
</evidence>
<dbReference type="Gene3D" id="2.60.120.620">
    <property type="entry name" value="q2cbj1_9rhob like domain"/>
    <property type="match status" value="1"/>
</dbReference>
<dbReference type="AlphaFoldDB" id="A0A372GM42"/>
<feature type="compositionally biased region" description="Low complexity" evidence="1">
    <location>
        <begin position="38"/>
        <end position="48"/>
    </location>
</feature>
<dbReference type="InterPro" id="IPR012668">
    <property type="entry name" value="CHP02466"/>
</dbReference>
<evidence type="ECO:0008006" key="4">
    <source>
        <dbReference type="Google" id="ProtNLM"/>
    </source>
</evidence>
<dbReference type="Pfam" id="PF13759">
    <property type="entry name" value="2OG-FeII_Oxy_5"/>
    <property type="match status" value="1"/>
</dbReference>